<protein>
    <submittedName>
        <fullName evidence="2">Uncharacterized protein</fullName>
    </submittedName>
</protein>
<dbReference type="AlphaFoldDB" id="A0A381R765"/>
<name>A0A381R765_9ZZZZ</name>
<organism evidence="2">
    <name type="scientific">marine metagenome</name>
    <dbReference type="NCBI Taxonomy" id="408172"/>
    <lineage>
        <taxon>unclassified sequences</taxon>
        <taxon>metagenomes</taxon>
        <taxon>ecological metagenomes</taxon>
    </lineage>
</organism>
<evidence type="ECO:0000313" key="2">
    <source>
        <dbReference type="EMBL" id="SUZ87596.1"/>
    </source>
</evidence>
<gene>
    <name evidence="2" type="ORF">METZ01_LOCUS40450</name>
</gene>
<feature type="compositionally biased region" description="Basic and acidic residues" evidence="1">
    <location>
        <begin position="15"/>
        <end position="25"/>
    </location>
</feature>
<evidence type="ECO:0000256" key="1">
    <source>
        <dbReference type="SAM" id="MobiDB-lite"/>
    </source>
</evidence>
<feature type="region of interest" description="Disordered" evidence="1">
    <location>
        <begin position="1"/>
        <end position="25"/>
    </location>
</feature>
<sequence length="25" mass="2879">MQPKLPNNGSNHRVTVPDHLARQRI</sequence>
<dbReference type="EMBL" id="UINC01001732">
    <property type="protein sequence ID" value="SUZ87596.1"/>
    <property type="molecule type" value="Genomic_DNA"/>
</dbReference>
<reference evidence="2" key="1">
    <citation type="submission" date="2018-05" db="EMBL/GenBank/DDBJ databases">
        <authorList>
            <person name="Lanie J.A."/>
            <person name="Ng W.-L."/>
            <person name="Kazmierczak K.M."/>
            <person name="Andrzejewski T.M."/>
            <person name="Davidsen T.M."/>
            <person name="Wayne K.J."/>
            <person name="Tettelin H."/>
            <person name="Glass J.I."/>
            <person name="Rusch D."/>
            <person name="Podicherti R."/>
            <person name="Tsui H.-C.T."/>
            <person name="Winkler M.E."/>
        </authorList>
    </citation>
    <scope>NUCLEOTIDE SEQUENCE</scope>
</reference>
<feature type="compositionally biased region" description="Polar residues" evidence="1">
    <location>
        <begin position="1"/>
        <end position="13"/>
    </location>
</feature>
<proteinExistence type="predicted"/>
<accession>A0A381R765</accession>
<feature type="non-terminal residue" evidence="2">
    <location>
        <position position="25"/>
    </location>
</feature>